<evidence type="ECO:0000256" key="9">
    <source>
        <dbReference type="PROSITE-ProRule" id="PRU00169"/>
    </source>
</evidence>
<keyword evidence="14" id="KW-1185">Reference proteome</keyword>
<dbReference type="GO" id="GO:0000155">
    <property type="term" value="F:phosphorelay sensor kinase activity"/>
    <property type="evidence" value="ECO:0007669"/>
    <property type="project" value="InterPro"/>
</dbReference>
<feature type="modified residue" description="4-aspartylphosphate" evidence="9">
    <location>
        <position position="1122"/>
    </location>
</feature>
<dbReference type="SMART" id="SM00342">
    <property type="entry name" value="HTH_ARAC"/>
    <property type="match status" value="1"/>
</dbReference>
<evidence type="ECO:0000256" key="5">
    <source>
        <dbReference type="ARBA" id="ARBA00022777"/>
    </source>
</evidence>
<keyword evidence="5" id="KW-0418">Kinase</keyword>
<dbReference type="InterPro" id="IPR036097">
    <property type="entry name" value="HisK_dim/P_sf"/>
</dbReference>
<dbReference type="PROSITE" id="PS50109">
    <property type="entry name" value="HIS_KIN"/>
    <property type="match status" value="1"/>
</dbReference>
<name>A0A934RY67_9BACT</name>
<dbReference type="SUPFAM" id="SSF52172">
    <property type="entry name" value="CheY-like"/>
    <property type="match status" value="1"/>
</dbReference>
<evidence type="ECO:0000256" key="2">
    <source>
        <dbReference type="ARBA" id="ARBA00012438"/>
    </source>
</evidence>
<dbReference type="InterPro" id="IPR011043">
    <property type="entry name" value="Gal_Oxase/kelch_b-propeller"/>
</dbReference>
<dbReference type="Gene3D" id="1.10.287.130">
    <property type="match status" value="1"/>
</dbReference>
<dbReference type="SMART" id="SM00387">
    <property type="entry name" value="HATPase_c"/>
    <property type="match status" value="1"/>
</dbReference>
<dbReference type="GO" id="GO:0043565">
    <property type="term" value="F:sequence-specific DNA binding"/>
    <property type="evidence" value="ECO:0007669"/>
    <property type="project" value="InterPro"/>
</dbReference>
<dbReference type="EC" id="2.7.13.3" evidence="2"/>
<dbReference type="InterPro" id="IPR011006">
    <property type="entry name" value="CheY-like_superfamily"/>
</dbReference>
<dbReference type="InterPro" id="IPR001789">
    <property type="entry name" value="Sig_transdc_resp-reg_receiver"/>
</dbReference>
<dbReference type="Proteomes" id="UP000617628">
    <property type="component" value="Unassembled WGS sequence"/>
</dbReference>
<dbReference type="RefSeq" id="WP_200354256.1">
    <property type="nucleotide sequence ID" value="NZ_JAENIL010000006.1"/>
</dbReference>
<dbReference type="SMART" id="SM00388">
    <property type="entry name" value="HisKA"/>
    <property type="match status" value="1"/>
</dbReference>
<dbReference type="SUPFAM" id="SSF47384">
    <property type="entry name" value="Homodimeric domain of signal transducing histidine kinase"/>
    <property type="match status" value="1"/>
</dbReference>
<evidence type="ECO:0000259" key="10">
    <source>
        <dbReference type="PROSITE" id="PS01124"/>
    </source>
</evidence>
<keyword evidence="8" id="KW-0804">Transcription</keyword>
<protein>
    <recommendedName>
        <fullName evidence="2">histidine kinase</fullName>
        <ecNumber evidence="2">2.7.13.3</ecNumber>
    </recommendedName>
</protein>
<dbReference type="InterPro" id="IPR009057">
    <property type="entry name" value="Homeodomain-like_sf"/>
</dbReference>
<dbReference type="GO" id="GO:0003700">
    <property type="term" value="F:DNA-binding transcription factor activity"/>
    <property type="evidence" value="ECO:0007669"/>
    <property type="project" value="InterPro"/>
</dbReference>
<dbReference type="SUPFAM" id="SSF55874">
    <property type="entry name" value="ATPase domain of HSP90 chaperone/DNA topoisomerase II/histidine kinase"/>
    <property type="match status" value="1"/>
</dbReference>
<dbReference type="PROSITE" id="PS00041">
    <property type="entry name" value="HTH_ARAC_FAMILY_1"/>
    <property type="match status" value="1"/>
</dbReference>
<feature type="domain" description="Histidine kinase" evidence="11">
    <location>
        <begin position="827"/>
        <end position="1049"/>
    </location>
</feature>
<evidence type="ECO:0000256" key="8">
    <source>
        <dbReference type="ARBA" id="ARBA00023163"/>
    </source>
</evidence>
<dbReference type="SUPFAM" id="SSF46689">
    <property type="entry name" value="Homeodomain-like"/>
    <property type="match status" value="1"/>
</dbReference>
<gene>
    <name evidence="13" type="ORF">JIN87_04110</name>
</gene>
<dbReference type="Pfam" id="PF02518">
    <property type="entry name" value="HATPase_c"/>
    <property type="match status" value="1"/>
</dbReference>
<dbReference type="PANTHER" id="PTHR43547:SF2">
    <property type="entry name" value="HYBRID SIGNAL TRANSDUCTION HISTIDINE KINASE C"/>
    <property type="match status" value="1"/>
</dbReference>
<evidence type="ECO:0000259" key="11">
    <source>
        <dbReference type="PROSITE" id="PS50109"/>
    </source>
</evidence>
<keyword evidence="7" id="KW-0238">DNA-binding</keyword>
<evidence type="ECO:0000256" key="1">
    <source>
        <dbReference type="ARBA" id="ARBA00000085"/>
    </source>
</evidence>
<sequence>MKNTPQKTNSSSPSRSPRLLKLRTVRGLTSLFGFLFAVVAGFESTAAEQTVEFEPKTVSPITENWRWRSLEPFEGKVILTGCNGENGSLWFAGVDRVYFYDGGEPIEYHYPQELGPAFPLSMFAANDVLYVSTIQGLRTLKEGTFTEILPYEGLAFAKSNAFAQTKSGTILVGTPIGLYQIENEQIRPVEGANGFIMSVATDDNNQLWFAEHLTGKIYRCPITEDGIAPKSQWGHYQLSDDPNNRTVLHKTLQGEIWAMTKNRDPARRYIPESDSWAELDLTPINGSNQQFWMSDTADGSLLIQSGFSLAVRHKGNWDVLKAPEFPIPLTFQFAFRRGPDRIITGSETGPLIEIDASDDTWQSHYGLSFQCEDNNGKQWFISVDSEIVTFAPQTQQWAKHVGEVIDMPNAIFCSSDGTIWASGSHQRIAAVSYLANGKWTRETFPKFSRFISHEASLELENGNIVFGNGAFAELGQEQWEGGLIVFRKKAGSYSARHIPPQDDLRFLTRRIAEADSGKIVIGGRGLVEFDLSTNQQTNAQYLYPELPGRRNPTPSSIATNPARELWVAFWGHGLYQLQGDKQILHSRENGLLNNYISSLAHDSTRNTLWTATNSGISRYDGRSWTNRALPDSFSIEREAGTIKVSKQGDVWINNLPRNWFYRSTGDLSYDTSSRYDFITRRYTPNSTPPETRLVQHQERILKGSDSFVGWEGFDPFSITQQSDLEFSYRIDSDDWTPFQKQSNALIRNLNTGEHHIEVRARDIDGNIDPTPAVAIINVIPPIWQTPWFIASCVLVALLLITFGFTLVRQRIRHLIELEDYRVELFANITHELRNPLTVIFGHVDRLLGKTDDSSEQEDLKVVKRNAGKILRLVNQILDLRKSELGKHQEAWAHTDLVSFVHSEIEMNRPSANDKQQSLEFKGEAQSLEAWIDTSKLETVLDNLLVNAIKYTPDHGSIVVSLKSTETTKVELIVQDNGYGIPPHQQALIFEPFYRARNFSEKTPGSGLGLALTKTLIDAMHGTIEVSNADGDENTKRKGTRFVVTLPLQERPPKRAQVQAAPLPVQQQNDDKRDLILLVEDDSDIRNFISRELGEIFSVIEASDGAQGYEKAREHVPDVIVSDVLMPDTNGWDFCRLVRNDVTTSHIPFVFLTALESDHHELKGLQSGAQHFLNKPVRIPILKQYLSSILENRRLLQEKLQQKISNLDHTAPTEIEEKVEESATDRFIKQVVDLIEEISLVQKVVIEDLADSLNMSRMTLYRKIKALTGQTPTEFIKSIQMRKAATLLRTGKFNVTEVMHQVGWDDLSYFGSCFKKQYQKSPSQFLKDL</sequence>
<dbReference type="CDD" id="cd00082">
    <property type="entry name" value="HisKA"/>
    <property type="match status" value="1"/>
</dbReference>
<keyword evidence="3 9" id="KW-0597">Phosphoprotein</keyword>
<evidence type="ECO:0000256" key="7">
    <source>
        <dbReference type="ARBA" id="ARBA00023125"/>
    </source>
</evidence>
<dbReference type="InterPro" id="IPR003594">
    <property type="entry name" value="HATPase_dom"/>
</dbReference>
<feature type="domain" description="HTH araC/xylS-type" evidence="10">
    <location>
        <begin position="1228"/>
        <end position="1327"/>
    </location>
</feature>
<evidence type="ECO:0000256" key="4">
    <source>
        <dbReference type="ARBA" id="ARBA00022679"/>
    </source>
</evidence>
<dbReference type="FunFam" id="3.30.565.10:FF:000006">
    <property type="entry name" value="Sensor histidine kinase WalK"/>
    <property type="match status" value="1"/>
</dbReference>
<keyword evidence="4" id="KW-0808">Transferase</keyword>
<dbReference type="PRINTS" id="PR00344">
    <property type="entry name" value="BCTRLSENSOR"/>
</dbReference>
<dbReference type="SUPFAM" id="SSF63829">
    <property type="entry name" value="Calcium-dependent phosphotriesterase"/>
    <property type="match status" value="2"/>
</dbReference>
<organism evidence="13 14">
    <name type="scientific">Pelagicoccus mobilis</name>
    <dbReference type="NCBI Taxonomy" id="415221"/>
    <lineage>
        <taxon>Bacteria</taxon>
        <taxon>Pseudomonadati</taxon>
        <taxon>Verrucomicrobiota</taxon>
        <taxon>Opitutia</taxon>
        <taxon>Puniceicoccales</taxon>
        <taxon>Pelagicoccaceae</taxon>
        <taxon>Pelagicoccus</taxon>
    </lineage>
</organism>
<dbReference type="Gene3D" id="2.60.40.10">
    <property type="entry name" value="Immunoglobulins"/>
    <property type="match status" value="1"/>
</dbReference>
<reference evidence="13" key="1">
    <citation type="submission" date="2021-01" db="EMBL/GenBank/DDBJ databases">
        <title>Modified the classification status of verrucomicrobia.</title>
        <authorList>
            <person name="Feng X."/>
        </authorList>
    </citation>
    <scope>NUCLEOTIDE SEQUENCE</scope>
    <source>
        <strain evidence="13">KCTC 13126</strain>
    </source>
</reference>
<keyword evidence="6" id="KW-0805">Transcription regulation</keyword>
<comment type="catalytic activity">
    <reaction evidence="1">
        <text>ATP + protein L-histidine = ADP + protein N-phospho-L-histidine.</text>
        <dbReference type="EC" id="2.7.13.3"/>
    </reaction>
</comment>
<comment type="caution">
    <text evidence="13">The sequence shown here is derived from an EMBL/GenBank/DDBJ whole genome shotgun (WGS) entry which is preliminary data.</text>
</comment>
<evidence type="ECO:0000313" key="14">
    <source>
        <dbReference type="Proteomes" id="UP000617628"/>
    </source>
</evidence>
<dbReference type="CDD" id="cd00075">
    <property type="entry name" value="HATPase"/>
    <property type="match status" value="1"/>
</dbReference>
<dbReference type="PROSITE" id="PS01124">
    <property type="entry name" value="HTH_ARAC_FAMILY_2"/>
    <property type="match status" value="1"/>
</dbReference>
<dbReference type="PANTHER" id="PTHR43547">
    <property type="entry name" value="TWO-COMPONENT HISTIDINE KINASE"/>
    <property type="match status" value="1"/>
</dbReference>
<evidence type="ECO:0000259" key="12">
    <source>
        <dbReference type="PROSITE" id="PS50110"/>
    </source>
</evidence>
<dbReference type="Pfam" id="PF00512">
    <property type="entry name" value="HisKA"/>
    <property type="match status" value="1"/>
</dbReference>
<dbReference type="PROSITE" id="PS50110">
    <property type="entry name" value="RESPONSE_REGULATORY"/>
    <property type="match status" value="1"/>
</dbReference>
<proteinExistence type="predicted"/>
<dbReference type="InterPro" id="IPR004358">
    <property type="entry name" value="Sig_transdc_His_kin-like_C"/>
</dbReference>
<evidence type="ECO:0000256" key="6">
    <source>
        <dbReference type="ARBA" id="ARBA00023015"/>
    </source>
</evidence>
<dbReference type="InterPro" id="IPR036890">
    <property type="entry name" value="HATPase_C_sf"/>
</dbReference>
<dbReference type="InterPro" id="IPR005467">
    <property type="entry name" value="His_kinase_dom"/>
</dbReference>
<dbReference type="Gene3D" id="1.10.10.60">
    <property type="entry name" value="Homeodomain-like"/>
    <property type="match status" value="2"/>
</dbReference>
<dbReference type="Gene3D" id="3.30.565.10">
    <property type="entry name" value="Histidine kinase-like ATPase, C-terminal domain"/>
    <property type="match status" value="1"/>
</dbReference>
<evidence type="ECO:0000313" key="13">
    <source>
        <dbReference type="EMBL" id="MBK1876039.1"/>
    </source>
</evidence>
<dbReference type="Gene3D" id="3.40.50.2300">
    <property type="match status" value="1"/>
</dbReference>
<dbReference type="InterPro" id="IPR018062">
    <property type="entry name" value="HTH_AraC-typ_CS"/>
</dbReference>
<dbReference type="Gene3D" id="2.130.10.10">
    <property type="entry name" value="YVTN repeat-like/Quinoprotein amine dehydrogenase"/>
    <property type="match status" value="2"/>
</dbReference>
<feature type="domain" description="Response regulatory" evidence="12">
    <location>
        <begin position="1074"/>
        <end position="1189"/>
    </location>
</feature>
<evidence type="ECO:0000256" key="3">
    <source>
        <dbReference type="ARBA" id="ARBA00022553"/>
    </source>
</evidence>
<dbReference type="InterPro" id="IPR015943">
    <property type="entry name" value="WD40/YVTN_repeat-like_dom_sf"/>
</dbReference>
<dbReference type="CDD" id="cd17574">
    <property type="entry name" value="REC_OmpR"/>
    <property type="match status" value="1"/>
</dbReference>
<dbReference type="SUPFAM" id="SSF50965">
    <property type="entry name" value="Galactose oxidase, central domain"/>
    <property type="match status" value="1"/>
</dbReference>
<dbReference type="SMART" id="SM00448">
    <property type="entry name" value="REC"/>
    <property type="match status" value="1"/>
</dbReference>
<dbReference type="InterPro" id="IPR013783">
    <property type="entry name" value="Ig-like_fold"/>
</dbReference>
<dbReference type="InterPro" id="IPR018060">
    <property type="entry name" value="HTH_AraC"/>
</dbReference>
<dbReference type="Pfam" id="PF12833">
    <property type="entry name" value="HTH_18"/>
    <property type="match status" value="1"/>
</dbReference>
<dbReference type="EMBL" id="JAENIL010000006">
    <property type="protein sequence ID" value="MBK1876039.1"/>
    <property type="molecule type" value="Genomic_DNA"/>
</dbReference>
<dbReference type="Pfam" id="PF00072">
    <property type="entry name" value="Response_reg"/>
    <property type="match status" value="1"/>
</dbReference>
<dbReference type="InterPro" id="IPR003661">
    <property type="entry name" value="HisK_dim/P_dom"/>
</dbReference>
<accession>A0A934RY67</accession>